<keyword evidence="2" id="KW-0808">Transferase</keyword>
<organism evidence="2">
    <name type="scientific">uncultured Woeseiaceae bacterium</name>
    <dbReference type="NCBI Taxonomy" id="1983305"/>
    <lineage>
        <taxon>Bacteria</taxon>
        <taxon>Pseudomonadati</taxon>
        <taxon>Pseudomonadota</taxon>
        <taxon>Gammaproteobacteria</taxon>
        <taxon>Woeseiales</taxon>
        <taxon>Woeseiaceae</taxon>
        <taxon>environmental samples</taxon>
    </lineage>
</organism>
<gene>
    <name evidence="2" type="ORF">JTBM06_V1_330011</name>
</gene>
<reference evidence="2" key="1">
    <citation type="submission" date="2019-07" db="EMBL/GenBank/DDBJ databases">
        <authorList>
            <person name="Weber M."/>
            <person name="Kostadinov I."/>
            <person name="Kostadinov D I."/>
        </authorList>
    </citation>
    <scope>NUCLEOTIDE SEQUENCE</scope>
    <source>
        <strain evidence="2">Gfbio:sag-sample-m06:053724c1-46a9-4a36-b237-ea2bf867836b</strain>
    </source>
</reference>
<dbReference type="PANTHER" id="PTHR11138:SF5">
    <property type="entry name" value="METHIONYL-TRNA FORMYLTRANSFERASE, MITOCHONDRIAL"/>
    <property type="match status" value="1"/>
</dbReference>
<dbReference type="GO" id="GO:0004479">
    <property type="term" value="F:methionyl-tRNA formyltransferase activity"/>
    <property type="evidence" value="ECO:0007669"/>
    <property type="project" value="TreeGrafter"/>
</dbReference>
<evidence type="ECO:0000259" key="1">
    <source>
        <dbReference type="Pfam" id="PF00551"/>
    </source>
</evidence>
<feature type="domain" description="Formyl transferase N-terminal" evidence="1">
    <location>
        <begin position="77"/>
        <end position="180"/>
    </location>
</feature>
<dbReference type="InterPro" id="IPR002376">
    <property type="entry name" value="Formyl_transf_N"/>
</dbReference>
<dbReference type="Gene3D" id="3.40.50.12230">
    <property type="match status" value="1"/>
</dbReference>
<name>A0A7D9H6F2_9GAMM</name>
<accession>A0A7D9H6F2</accession>
<evidence type="ECO:0000313" key="2">
    <source>
        <dbReference type="EMBL" id="VUX56148.1"/>
    </source>
</evidence>
<dbReference type="GO" id="GO:0005829">
    <property type="term" value="C:cytosol"/>
    <property type="evidence" value="ECO:0007669"/>
    <property type="project" value="TreeGrafter"/>
</dbReference>
<dbReference type="Pfam" id="PF00551">
    <property type="entry name" value="Formyl_trans_N"/>
    <property type="match status" value="1"/>
</dbReference>
<proteinExistence type="predicted"/>
<dbReference type="EMBL" id="LR633967">
    <property type="protein sequence ID" value="VUX56148.1"/>
    <property type="molecule type" value="Genomic_DNA"/>
</dbReference>
<protein>
    <submittedName>
        <fullName evidence="2">Putative Methionyl-tRNA formyltransferase</fullName>
    </submittedName>
</protein>
<dbReference type="InterPro" id="IPR001555">
    <property type="entry name" value="GART_AS"/>
</dbReference>
<dbReference type="AlphaFoldDB" id="A0A7D9H6F2"/>
<dbReference type="PANTHER" id="PTHR11138">
    <property type="entry name" value="METHIONYL-TRNA FORMYLTRANSFERASE"/>
    <property type="match status" value="1"/>
</dbReference>
<dbReference type="InterPro" id="IPR036477">
    <property type="entry name" value="Formyl_transf_N_sf"/>
</dbReference>
<dbReference type="PROSITE" id="PS00373">
    <property type="entry name" value="GART"/>
    <property type="match status" value="1"/>
</dbReference>
<dbReference type="SUPFAM" id="SSF53328">
    <property type="entry name" value="Formyltransferase"/>
    <property type="match status" value="1"/>
</dbReference>
<sequence>MKIVYIGSPSSLSYIPLRALIAAGRSVVAIAVEGQRKSALHNPKFPVLVERSTALASLALLHAIPLIELVGDWSVAVERLARIAPDVILVSCFGRKLPDNIVSIPRYGCFNLHPSLLPTFRGPAPVFWQFRAGVESFGISLHWVTAEIDAGDVVAQTRVTMPDGVNGHQANSRLAEAGSRLVEATMCSIEGGSLKRCAQSHGDASYQGFPSPDDYAVNTRWTARRMYNFICATRSPGIVFPCEVDGRIYRLTEAKSYRDGGRVGVGTAVEGSIISINCRPGVVEAVCAAGGE</sequence>